<evidence type="ECO:0000256" key="1">
    <source>
        <dbReference type="ARBA" id="ARBA00005190"/>
    </source>
</evidence>
<feature type="binding site" evidence="9">
    <location>
        <position position="408"/>
    </location>
    <ligand>
        <name>ADP</name>
        <dbReference type="ChEBI" id="CHEBI:456216"/>
    </ligand>
</feature>
<dbReference type="PIRSF" id="PIRSF000538">
    <property type="entry name" value="GlpK"/>
    <property type="match status" value="1"/>
</dbReference>
<dbReference type="UniPathway" id="UPA00618">
    <property type="reaction ID" value="UER00672"/>
</dbReference>
<keyword evidence="4 9" id="KW-0547">Nucleotide-binding</keyword>
<dbReference type="CDD" id="cd07786">
    <property type="entry name" value="FGGY_EcGK_like"/>
    <property type="match status" value="1"/>
</dbReference>
<dbReference type="FunFam" id="3.30.420.40:FF:000007">
    <property type="entry name" value="Glycerol kinase"/>
    <property type="match status" value="1"/>
</dbReference>
<feature type="binding site" evidence="9">
    <location>
        <position position="12"/>
    </location>
    <ligand>
        <name>ADP</name>
        <dbReference type="ChEBI" id="CHEBI:456216"/>
    </ligand>
</feature>
<evidence type="ECO:0000256" key="4">
    <source>
        <dbReference type="ARBA" id="ARBA00022741"/>
    </source>
</evidence>
<dbReference type="Pfam" id="PF00370">
    <property type="entry name" value="FGGY_N"/>
    <property type="match status" value="1"/>
</dbReference>
<keyword evidence="6 9" id="KW-0319">Glycerol metabolism</keyword>
<dbReference type="PANTHER" id="PTHR10196">
    <property type="entry name" value="SUGAR KINASE"/>
    <property type="match status" value="1"/>
</dbReference>
<comment type="function">
    <text evidence="9">Key enzyme in the regulation of glycerol uptake and metabolism. Catalyzes the phosphorylation of glycerol to yield sn-glycerol 3-phosphate.</text>
</comment>
<feature type="binding site" evidence="9">
    <location>
        <position position="312"/>
    </location>
    <ligand>
        <name>ATP</name>
        <dbReference type="ChEBI" id="CHEBI:30616"/>
    </ligand>
</feature>
<feature type="binding site" evidence="9">
    <location>
        <position position="244"/>
    </location>
    <ligand>
        <name>glycerol</name>
        <dbReference type="ChEBI" id="CHEBI:17754"/>
    </ligand>
</feature>
<dbReference type="InterPro" id="IPR043129">
    <property type="entry name" value="ATPase_NBD"/>
</dbReference>
<feature type="binding site" evidence="9">
    <location>
        <position position="265"/>
    </location>
    <ligand>
        <name>ADP</name>
        <dbReference type="ChEBI" id="CHEBI:456216"/>
    </ligand>
</feature>
<feature type="binding site" evidence="9">
    <location>
        <position position="134"/>
    </location>
    <ligand>
        <name>sn-glycerol 3-phosphate</name>
        <dbReference type="ChEBI" id="CHEBI:57597"/>
    </ligand>
</feature>
<proteinExistence type="inferred from homology"/>
<dbReference type="InterPro" id="IPR018485">
    <property type="entry name" value="FGGY_C"/>
</dbReference>
<dbReference type="Gene3D" id="3.30.420.40">
    <property type="match status" value="2"/>
</dbReference>
<feature type="binding site" evidence="9">
    <location>
        <position position="12"/>
    </location>
    <ligand>
        <name>ATP</name>
        <dbReference type="ChEBI" id="CHEBI:30616"/>
    </ligand>
</feature>
<dbReference type="Proteomes" id="UP000198644">
    <property type="component" value="Unassembled WGS sequence"/>
</dbReference>
<dbReference type="InterPro" id="IPR000577">
    <property type="entry name" value="Carb_kinase_FGGY"/>
</dbReference>
<dbReference type="HAMAP" id="MF_00186">
    <property type="entry name" value="Glycerol_kin"/>
    <property type="match status" value="1"/>
</dbReference>
<dbReference type="GO" id="GO:0006072">
    <property type="term" value="P:glycerol-3-phosphate metabolic process"/>
    <property type="evidence" value="ECO:0007669"/>
    <property type="project" value="InterPro"/>
</dbReference>
<evidence type="ECO:0000313" key="13">
    <source>
        <dbReference type="Proteomes" id="UP000198644"/>
    </source>
</evidence>
<comment type="similarity">
    <text evidence="2 9">Belongs to the FGGY kinase family.</text>
</comment>
<dbReference type="SUPFAM" id="SSF53067">
    <property type="entry name" value="Actin-like ATPase domain"/>
    <property type="match status" value="2"/>
</dbReference>
<dbReference type="NCBIfam" id="NF000756">
    <property type="entry name" value="PRK00047.1"/>
    <property type="match status" value="1"/>
</dbReference>
<feature type="domain" description="Carbohydrate kinase FGGY C-terminal" evidence="11">
    <location>
        <begin position="260"/>
        <end position="447"/>
    </location>
</feature>
<evidence type="ECO:0000256" key="6">
    <source>
        <dbReference type="ARBA" id="ARBA00022798"/>
    </source>
</evidence>
<feature type="binding site" evidence="9">
    <location>
        <position position="16"/>
    </location>
    <ligand>
        <name>ADP</name>
        <dbReference type="ChEBI" id="CHEBI:456216"/>
    </ligand>
</feature>
<evidence type="ECO:0000256" key="2">
    <source>
        <dbReference type="ARBA" id="ARBA00009156"/>
    </source>
</evidence>
<feature type="binding site" evidence="9">
    <location>
        <position position="243"/>
    </location>
    <ligand>
        <name>glycerol</name>
        <dbReference type="ChEBI" id="CHEBI:17754"/>
    </ligand>
</feature>
<feature type="binding site" evidence="9">
    <location>
        <position position="82"/>
    </location>
    <ligand>
        <name>glycerol</name>
        <dbReference type="ChEBI" id="CHEBI:17754"/>
    </ligand>
</feature>
<accession>A0A1I6H2X3</accession>
<dbReference type="OrthoDB" id="9805576at2"/>
<evidence type="ECO:0000256" key="9">
    <source>
        <dbReference type="HAMAP-Rule" id="MF_00186"/>
    </source>
</evidence>
<dbReference type="GO" id="GO:0005524">
    <property type="term" value="F:ATP binding"/>
    <property type="evidence" value="ECO:0007669"/>
    <property type="project" value="UniProtKB-UniRule"/>
</dbReference>
<dbReference type="GO" id="GO:0005829">
    <property type="term" value="C:cytosol"/>
    <property type="evidence" value="ECO:0007669"/>
    <property type="project" value="TreeGrafter"/>
</dbReference>
<keyword evidence="7 9" id="KW-0067">ATP-binding</keyword>
<dbReference type="AlphaFoldDB" id="A0A1I6H2X3"/>
<protein>
    <recommendedName>
        <fullName evidence="9">Glycerol kinase</fullName>
        <ecNumber evidence="9">2.7.1.30</ecNumber>
    </recommendedName>
    <alternativeName>
        <fullName evidence="9">ATP:glycerol 3-phosphotransferase</fullName>
    </alternativeName>
    <alternativeName>
        <fullName evidence="9">Glycerokinase</fullName>
        <shortName evidence="9">GK</shortName>
    </alternativeName>
</protein>
<dbReference type="PANTHER" id="PTHR10196:SF78">
    <property type="entry name" value="GLYCEROL KINASE"/>
    <property type="match status" value="1"/>
</dbReference>
<feature type="binding site" evidence="9">
    <location>
        <position position="12"/>
    </location>
    <ligand>
        <name>sn-glycerol 3-phosphate</name>
        <dbReference type="ChEBI" id="CHEBI:57597"/>
    </ligand>
</feature>
<name>A0A1I6H2X3_9GAMM</name>
<comment type="activity regulation">
    <text evidence="9">Inhibited by fructose 1,6-bisphosphate (FBP).</text>
</comment>
<dbReference type="Pfam" id="PF02782">
    <property type="entry name" value="FGGY_C"/>
    <property type="match status" value="1"/>
</dbReference>
<feature type="binding site" evidence="9">
    <location>
        <position position="265"/>
    </location>
    <ligand>
        <name>ATP</name>
        <dbReference type="ChEBI" id="CHEBI:30616"/>
    </ligand>
</feature>
<sequence>MSQYLLAIDQGTTSSRAILFTRDGKIHAQEQQEFPQIYPSSGWVEHDPEAIWLSVRNVCQALLDNNGVTASDIIGVGITNQRETTVVWDRITGEPVYNAIVWQDRRTAGFCQQLKDDGHEPWVTAKTGLLIDPYFSATKLRWILENVEGVRERAERGELAFGTIDTFLLWRLTGGRSFLTDATNASRTMLFNIHSQRWDPELLDLFQVPESLLPEVRDCASDFGTIAEGLPGAGAAIGGIAGDQQAALFGQTCFAEGTAKSTYGTGCFLIMNTGERALASEHRLLTTVGYRLNGRTTYAVEGSIFIAGAAIQWLRDGLRLIEIADECEPLAEQTPVDHGVYLVPAFTGLGAPHWDPKARGALFGLTRDTGIKEIVTAGLQSVCYQTKDLQKAMEDDGMRPVAMRVDGGMVVNNWVLQFLADVLGATVARPEIIETTALGVAYLAGLQAGVYQSLDEIEKLWRCERQFQPTMSKPERDRLYQGWLEAVRRLQ</sequence>
<comment type="pathway">
    <text evidence="1 9">Polyol metabolism; glycerol degradation via glycerol kinase pathway; sn-glycerol 3-phosphate from glycerol: step 1/1.</text>
</comment>
<organism evidence="12 13">
    <name type="scientific">Marinobacter daqiaonensis</name>
    <dbReference type="NCBI Taxonomy" id="650891"/>
    <lineage>
        <taxon>Bacteria</taxon>
        <taxon>Pseudomonadati</taxon>
        <taxon>Pseudomonadota</taxon>
        <taxon>Gammaproteobacteria</taxon>
        <taxon>Pseudomonadales</taxon>
        <taxon>Marinobacteraceae</taxon>
        <taxon>Marinobacter</taxon>
    </lineage>
</organism>
<dbReference type="InterPro" id="IPR018484">
    <property type="entry name" value="FGGY_N"/>
</dbReference>
<keyword evidence="5 9" id="KW-0418">Kinase</keyword>
<dbReference type="GO" id="GO:0004370">
    <property type="term" value="F:glycerol kinase activity"/>
    <property type="evidence" value="ECO:0007669"/>
    <property type="project" value="UniProtKB-UniRule"/>
</dbReference>
<dbReference type="FunFam" id="3.30.420.40:FF:000008">
    <property type="entry name" value="Glycerol kinase"/>
    <property type="match status" value="1"/>
</dbReference>
<reference evidence="12 13" key="1">
    <citation type="submission" date="2016-10" db="EMBL/GenBank/DDBJ databases">
        <authorList>
            <person name="de Groot N.N."/>
        </authorList>
    </citation>
    <scope>NUCLEOTIDE SEQUENCE [LARGE SCALE GENOMIC DNA]</scope>
    <source>
        <strain evidence="12 13">CGMCC 1.9167</strain>
    </source>
</reference>
<feature type="binding site" evidence="9">
    <location>
        <position position="412"/>
    </location>
    <ligand>
        <name>ADP</name>
        <dbReference type="ChEBI" id="CHEBI:456216"/>
    </ligand>
</feature>
<feature type="domain" description="Carbohydrate kinase FGGY N-terminal" evidence="10">
    <location>
        <begin position="4"/>
        <end position="250"/>
    </location>
</feature>
<dbReference type="STRING" id="650891.SAMN05216203_0804"/>
<keyword evidence="3 9" id="KW-0808">Transferase</keyword>
<keyword evidence="13" id="KW-1185">Reference proteome</keyword>
<evidence type="ECO:0000313" key="12">
    <source>
        <dbReference type="EMBL" id="SFR48769.1"/>
    </source>
</evidence>
<feature type="binding site" evidence="9">
    <location>
        <position position="83"/>
    </location>
    <ligand>
        <name>sn-glycerol 3-phosphate</name>
        <dbReference type="ChEBI" id="CHEBI:57597"/>
    </ligand>
</feature>
<dbReference type="EC" id="2.7.1.30" evidence="9"/>
<evidence type="ECO:0000259" key="10">
    <source>
        <dbReference type="Pfam" id="PF00370"/>
    </source>
</evidence>
<feature type="binding site" evidence="9">
    <location>
        <position position="83"/>
    </location>
    <ligand>
        <name>glycerol</name>
        <dbReference type="ChEBI" id="CHEBI:17754"/>
    </ligand>
</feature>
<comment type="catalytic activity">
    <reaction evidence="8 9">
        <text>glycerol + ATP = sn-glycerol 3-phosphate + ADP + H(+)</text>
        <dbReference type="Rhea" id="RHEA:21644"/>
        <dbReference type="ChEBI" id="CHEBI:15378"/>
        <dbReference type="ChEBI" id="CHEBI:17754"/>
        <dbReference type="ChEBI" id="CHEBI:30616"/>
        <dbReference type="ChEBI" id="CHEBI:57597"/>
        <dbReference type="ChEBI" id="CHEBI:456216"/>
        <dbReference type="EC" id="2.7.1.30"/>
    </reaction>
</comment>
<evidence type="ECO:0000256" key="3">
    <source>
        <dbReference type="ARBA" id="ARBA00022679"/>
    </source>
</evidence>
<gene>
    <name evidence="9" type="primary">glpK</name>
    <name evidence="12" type="ORF">SAMN05216203_0804</name>
</gene>
<dbReference type="PROSITE" id="PS00933">
    <property type="entry name" value="FGGY_KINASES_1"/>
    <property type="match status" value="1"/>
</dbReference>
<feature type="binding site" evidence="9">
    <location>
        <position position="134"/>
    </location>
    <ligand>
        <name>glycerol</name>
        <dbReference type="ChEBI" id="CHEBI:17754"/>
    </ligand>
</feature>
<dbReference type="NCBIfam" id="TIGR01311">
    <property type="entry name" value="glycerol_kin"/>
    <property type="match status" value="1"/>
</dbReference>
<feature type="binding site" evidence="9">
    <location>
        <position position="243"/>
    </location>
    <ligand>
        <name>sn-glycerol 3-phosphate</name>
        <dbReference type="ChEBI" id="CHEBI:57597"/>
    </ligand>
</feature>
<dbReference type="InterPro" id="IPR005999">
    <property type="entry name" value="Glycerol_kin"/>
</dbReference>
<evidence type="ECO:0000256" key="7">
    <source>
        <dbReference type="ARBA" id="ARBA00022840"/>
    </source>
</evidence>
<dbReference type="RefSeq" id="WP_092009095.1">
    <property type="nucleotide sequence ID" value="NZ_FOYW01000001.1"/>
</dbReference>
<feature type="binding site" evidence="9">
    <location>
        <position position="82"/>
    </location>
    <ligand>
        <name>sn-glycerol 3-phosphate</name>
        <dbReference type="ChEBI" id="CHEBI:57597"/>
    </ligand>
</feature>
<dbReference type="EMBL" id="FOYW01000001">
    <property type="protein sequence ID" value="SFR48769.1"/>
    <property type="molecule type" value="Genomic_DNA"/>
</dbReference>
<dbReference type="InterPro" id="IPR018483">
    <property type="entry name" value="Carb_kinase_FGGY_CS"/>
</dbReference>
<feature type="binding site" evidence="9">
    <location>
        <position position="308"/>
    </location>
    <ligand>
        <name>ADP</name>
        <dbReference type="ChEBI" id="CHEBI:456216"/>
    </ligand>
</feature>
<dbReference type="GO" id="GO:0019563">
    <property type="term" value="P:glycerol catabolic process"/>
    <property type="evidence" value="ECO:0007669"/>
    <property type="project" value="UniProtKB-UniRule"/>
</dbReference>
<feature type="binding site" evidence="9">
    <location>
        <position position="13"/>
    </location>
    <ligand>
        <name>ATP</name>
        <dbReference type="ChEBI" id="CHEBI:30616"/>
    </ligand>
</feature>
<evidence type="ECO:0000259" key="11">
    <source>
        <dbReference type="Pfam" id="PF02782"/>
    </source>
</evidence>
<feature type="binding site" evidence="9">
    <location>
        <position position="308"/>
    </location>
    <ligand>
        <name>ATP</name>
        <dbReference type="ChEBI" id="CHEBI:30616"/>
    </ligand>
</feature>
<evidence type="ECO:0000256" key="8">
    <source>
        <dbReference type="ARBA" id="ARBA00052101"/>
    </source>
</evidence>
<feature type="binding site" evidence="9">
    <location>
        <position position="14"/>
    </location>
    <ligand>
        <name>ATP</name>
        <dbReference type="ChEBI" id="CHEBI:30616"/>
    </ligand>
</feature>
<feature type="binding site" evidence="9">
    <location>
        <position position="408"/>
    </location>
    <ligand>
        <name>ATP</name>
        <dbReference type="ChEBI" id="CHEBI:30616"/>
    </ligand>
</feature>
<evidence type="ECO:0000256" key="5">
    <source>
        <dbReference type="ARBA" id="ARBA00022777"/>
    </source>
</evidence>